<dbReference type="SMART" id="SM00490">
    <property type="entry name" value="HELICc"/>
    <property type="match status" value="1"/>
</dbReference>
<name>A0ABP1S3N5_9HEXA</name>
<feature type="compositionally biased region" description="Basic residues" evidence="7">
    <location>
        <begin position="37"/>
        <end position="50"/>
    </location>
</feature>
<evidence type="ECO:0000313" key="11">
    <source>
        <dbReference type="Proteomes" id="UP001642540"/>
    </source>
</evidence>
<comment type="caution">
    <text evidence="10">The sequence shown here is derived from an EMBL/GenBank/DDBJ whole genome shotgun (WGS) entry which is preliminary data.</text>
</comment>
<dbReference type="InterPro" id="IPR027417">
    <property type="entry name" value="P-loop_NTPase"/>
</dbReference>
<dbReference type="InterPro" id="IPR014001">
    <property type="entry name" value="Helicase_ATP-bd"/>
</dbReference>
<evidence type="ECO:0000256" key="6">
    <source>
        <dbReference type="ARBA" id="ARBA00047984"/>
    </source>
</evidence>
<dbReference type="EC" id="3.6.4.13" evidence="1"/>
<sequence length="818" mass="93145">MVSLLKGKKPSFSFQNGTGSQAPKTELLHTENIAGNQKKKKKKMKKKKGKQASLVQQLPSSTSTDDQVITTKMSKTLVVGKKKIKCDKLLLNMLKKKRIQMKKALKAKAAMESIKGEAVEVVEQIPFTKKRKLSAGQSSKSEDKIPLLQEFTEDGESQRKVVKYKFNHVKTEESETESRSPNLPVTECRELLIQRFKETDTLIVVGETGSGKSTQIPQFLFKDCSNLFSYRGMAITQPRRVAAISLANRVAYEIGTEVGETVGFKVRFDKQVSDKTKITFLTDGYLMMDAIRNKSFDEYSVIIVDEAHERSVETDVVLSLLRNAQILRKMRNPKKQLKLIIMSATLDVDKFKSFFNLKDQGLTTKAVYVKGRPFSLQLNYFQNNVSESHIDSTWITLLKLHMELPANHHILVFLTGKEEIDLIVARANAINHRKDLTRVFVCPLYAALSKETQIKSFELPPENTRKIVISTNLAETSLTIPGIRVVIDSGRVKSKYFEESLGMNVLRVQLISKSQSDQRAGRAGREFEGSVYRLYTKSDYEKMEVFPPPEITRSNLSRVLLLAAVSLGINDFNEFPLPDRPSLKAIRYALNELHRYGAIEANQQPVKLTRTARRLLSFPVELHLARVLYLAVQYQELSRVCAIIAMSTVETVYSPDAYETETRHNKYRTLWAPEGDFVTFWKIFKEYKKSKNKKSWCKEFGIQLKTMVYVTQVWRHLLTVCQSMELEEDERLSCGDAVDFKEKLLLIFKTAFSHQIAKLSKTGGFYIVENVFDSSIKFHAKIHPTSSLISTKPGRLIFTHLSFNEVDNAVYMHNCGAL</sequence>
<keyword evidence="5" id="KW-0067">ATP-binding</keyword>
<dbReference type="PANTHER" id="PTHR18934">
    <property type="entry name" value="ATP-DEPENDENT RNA HELICASE"/>
    <property type="match status" value="1"/>
</dbReference>
<feature type="domain" description="Helicase C-terminal" evidence="9">
    <location>
        <begin position="396"/>
        <end position="573"/>
    </location>
</feature>
<evidence type="ECO:0000259" key="9">
    <source>
        <dbReference type="PROSITE" id="PS51194"/>
    </source>
</evidence>
<evidence type="ECO:0000256" key="2">
    <source>
        <dbReference type="ARBA" id="ARBA00022741"/>
    </source>
</evidence>
<dbReference type="CDD" id="cd18791">
    <property type="entry name" value="SF2_C_RHA"/>
    <property type="match status" value="1"/>
</dbReference>
<dbReference type="InterPro" id="IPR002464">
    <property type="entry name" value="DNA/RNA_helicase_DEAH_CS"/>
</dbReference>
<protein>
    <recommendedName>
        <fullName evidence="1">RNA helicase</fullName>
        <ecNumber evidence="1">3.6.4.13</ecNumber>
    </recommendedName>
</protein>
<reference evidence="10 11" key="1">
    <citation type="submission" date="2024-08" db="EMBL/GenBank/DDBJ databases">
        <authorList>
            <person name="Cucini C."/>
            <person name="Frati F."/>
        </authorList>
    </citation>
    <scope>NUCLEOTIDE SEQUENCE [LARGE SCALE GENOMIC DNA]</scope>
</reference>
<dbReference type="Gene3D" id="3.40.50.300">
    <property type="entry name" value="P-loop containing nucleotide triphosphate hydrolases"/>
    <property type="match status" value="2"/>
</dbReference>
<evidence type="ECO:0000256" key="4">
    <source>
        <dbReference type="ARBA" id="ARBA00022806"/>
    </source>
</evidence>
<evidence type="ECO:0000256" key="7">
    <source>
        <dbReference type="SAM" id="MobiDB-lite"/>
    </source>
</evidence>
<feature type="region of interest" description="Disordered" evidence="7">
    <location>
        <begin position="1"/>
        <end position="66"/>
    </location>
</feature>
<organism evidence="10 11">
    <name type="scientific">Orchesella dallaii</name>
    <dbReference type="NCBI Taxonomy" id="48710"/>
    <lineage>
        <taxon>Eukaryota</taxon>
        <taxon>Metazoa</taxon>
        <taxon>Ecdysozoa</taxon>
        <taxon>Arthropoda</taxon>
        <taxon>Hexapoda</taxon>
        <taxon>Collembola</taxon>
        <taxon>Entomobryomorpha</taxon>
        <taxon>Entomobryoidea</taxon>
        <taxon>Orchesellidae</taxon>
        <taxon>Orchesellinae</taxon>
        <taxon>Orchesella</taxon>
    </lineage>
</organism>
<dbReference type="InterPro" id="IPR007502">
    <property type="entry name" value="Helicase-assoc_dom"/>
</dbReference>
<keyword evidence="11" id="KW-1185">Reference proteome</keyword>
<dbReference type="PROSITE" id="PS00690">
    <property type="entry name" value="DEAH_ATP_HELICASE"/>
    <property type="match status" value="1"/>
</dbReference>
<dbReference type="InterPro" id="IPR001650">
    <property type="entry name" value="Helicase_C-like"/>
</dbReference>
<dbReference type="SUPFAM" id="SSF52540">
    <property type="entry name" value="P-loop containing nucleoside triphosphate hydrolases"/>
    <property type="match status" value="1"/>
</dbReference>
<keyword evidence="3" id="KW-0378">Hydrolase</keyword>
<keyword evidence="2" id="KW-0547">Nucleotide-binding</keyword>
<dbReference type="PANTHER" id="PTHR18934:SF118">
    <property type="entry name" value="ATP-DEPENDENT RNA HELICASE DHX33"/>
    <property type="match status" value="1"/>
</dbReference>
<dbReference type="InterPro" id="IPR011545">
    <property type="entry name" value="DEAD/DEAH_box_helicase_dom"/>
</dbReference>
<gene>
    <name evidence="10" type="ORF">ODALV1_LOCUS29362</name>
</gene>
<evidence type="ECO:0000256" key="5">
    <source>
        <dbReference type="ARBA" id="ARBA00022840"/>
    </source>
</evidence>
<feature type="compositionally biased region" description="Polar residues" evidence="7">
    <location>
        <begin position="12"/>
        <end position="23"/>
    </location>
</feature>
<evidence type="ECO:0000256" key="1">
    <source>
        <dbReference type="ARBA" id="ARBA00012552"/>
    </source>
</evidence>
<proteinExistence type="predicted"/>
<dbReference type="PROSITE" id="PS51192">
    <property type="entry name" value="HELICASE_ATP_BIND_1"/>
    <property type="match status" value="1"/>
</dbReference>
<feature type="compositionally biased region" description="Polar residues" evidence="7">
    <location>
        <begin position="53"/>
        <end position="66"/>
    </location>
</feature>
<feature type="domain" description="Helicase ATP-binding" evidence="8">
    <location>
        <begin position="193"/>
        <end position="364"/>
    </location>
</feature>
<dbReference type="Pfam" id="PF00270">
    <property type="entry name" value="DEAD"/>
    <property type="match status" value="1"/>
</dbReference>
<dbReference type="PROSITE" id="PS51194">
    <property type="entry name" value="HELICASE_CTER"/>
    <property type="match status" value="1"/>
</dbReference>
<dbReference type="SMART" id="SM00487">
    <property type="entry name" value="DEXDc"/>
    <property type="match status" value="1"/>
</dbReference>
<comment type="catalytic activity">
    <reaction evidence="6">
        <text>ATP + H2O = ADP + phosphate + H(+)</text>
        <dbReference type="Rhea" id="RHEA:13065"/>
        <dbReference type="ChEBI" id="CHEBI:15377"/>
        <dbReference type="ChEBI" id="CHEBI:15378"/>
        <dbReference type="ChEBI" id="CHEBI:30616"/>
        <dbReference type="ChEBI" id="CHEBI:43474"/>
        <dbReference type="ChEBI" id="CHEBI:456216"/>
        <dbReference type="EC" id="3.6.4.13"/>
    </reaction>
</comment>
<dbReference type="Gene3D" id="1.20.120.1080">
    <property type="match status" value="1"/>
</dbReference>
<evidence type="ECO:0000256" key="3">
    <source>
        <dbReference type="ARBA" id="ARBA00022801"/>
    </source>
</evidence>
<keyword evidence="4" id="KW-0347">Helicase</keyword>
<dbReference type="EMBL" id="CAXLJM020000151">
    <property type="protein sequence ID" value="CAL8143217.1"/>
    <property type="molecule type" value="Genomic_DNA"/>
</dbReference>
<evidence type="ECO:0000259" key="8">
    <source>
        <dbReference type="PROSITE" id="PS51192"/>
    </source>
</evidence>
<dbReference type="Pfam" id="PF00271">
    <property type="entry name" value="Helicase_C"/>
    <property type="match status" value="1"/>
</dbReference>
<dbReference type="SMART" id="SM00847">
    <property type="entry name" value="HA2"/>
    <property type="match status" value="1"/>
</dbReference>
<accession>A0ABP1S3N5</accession>
<dbReference type="Proteomes" id="UP001642540">
    <property type="component" value="Unassembled WGS sequence"/>
</dbReference>
<evidence type="ECO:0000313" key="10">
    <source>
        <dbReference type="EMBL" id="CAL8143217.1"/>
    </source>
</evidence>